<dbReference type="Proteomes" id="UP001500151">
    <property type="component" value="Unassembled WGS sequence"/>
</dbReference>
<dbReference type="SUPFAM" id="SSF51445">
    <property type="entry name" value="(Trans)glycosidases"/>
    <property type="match status" value="1"/>
</dbReference>
<gene>
    <name evidence="1" type="ORF">GCM10010307_81520</name>
</gene>
<keyword evidence="2" id="KW-1185">Reference proteome</keyword>
<reference evidence="1 2" key="1">
    <citation type="journal article" date="2019" name="Int. J. Syst. Evol. Microbiol.">
        <title>The Global Catalogue of Microorganisms (GCM) 10K type strain sequencing project: providing services to taxonomists for standard genome sequencing and annotation.</title>
        <authorList>
            <consortium name="The Broad Institute Genomics Platform"/>
            <consortium name="The Broad Institute Genome Sequencing Center for Infectious Disease"/>
            <person name="Wu L."/>
            <person name="Ma J."/>
        </authorList>
    </citation>
    <scope>NUCLEOTIDE SEQUENCE [LARGE SCALE GENOMIC DNA]</scope>
    <source>
        <strain evidence="1 2">JCM 4524</strain>
    </source>
</reference>
<dbReference type="RefSeq" id="WP_344396524.1">
    <property type="nucleotide sequence ID" value="NZ_BAAASJ010000122.1"/>
</dbReference>
<dbReference type="Pfam" id="PF22612">
    <property type="entry name" value="GH113"/>
    <property type="match status" value="1"/>
</dbReference>
<proteinExistence type="predicted"/>
<name>A0ABN3RW97_9ACTN</name>
<dbReference type="InterPro" id="IPR055151">
    <property type="entry name" value="GH113"/>
</dbReference>
<dbReference type="EMBL" id="BAAASJ010000122">
    <property type="protein sequence ID" value="GAA2662456.1"/>
    <property type="molecule type" value="Genomic_DNA"/>
</dbReference>
<evidence type="ECO:0008006" key="3">
    <source>
        <dbReference type="Google" id="ProtNLM"/>
    </source>
</evidence>
<accession>A0ABN3RW97</accession>
<sequence length="333" mass="37398">MLTVRGISYLVGEASTDDVRRDLEVISRDLHCTTVMLIEDGKRLIDAARTALETGLGVYIRPSVPELPQPKLLEHLDAVAEAAEELHREHPDRVTLLVGSEFSHTVPGIVPGPRSFLRLKLIVRFHRVLRRRIDRRLHRLLTAAVTTARRRFGGPVTYSAAGWEHVDWSLFDLVGVSLYRSSRNHPTYADRLRSLVRDHDKPVVITEFGCGAFTGADQRGAGSFWIVNWFALPPHFRGDHPRNEAVQARYLGELIDQYNAEGVHGCFVFTFAMPDFPHHDDPRLDLDKAGFGVVAVSGDGACRPKKAFHEVARRYGDIAVARQDRHEDPTGSH</sequence>
<organism evidence="1 2">
    <name type="scientific">Streptomyces vastus</name>
    <dbReference type="NCBI Taxonomy" id="285451"/>
    <lineage>
        <taxon>Bacteria</taxon>
        <taxon>Bacillati</taxon>
        <taxon>Actinomycetota</taxon>
        <taxon>Actinomycetes</taxon>
        <taxon>Kitasatosporales</taxon>
        <taxon>Streptomycetaceae</taxon>
        <taxon>Streptomyces</taxon>
    </lineage>
</organism>
<dbReference type="Gene3D" id="3.20.20.80">
    <property type="entry name" value="Glycosidases"/>
    <property type="match status" value="1"/>
</dbReference>
<evidence type="ECO:0000313" key="2">
    <source>
        <dbReference type="Proteomes" id="UP001500151"/>
    </source>
</evidence>
<comment type="caution">
    <text evidence="1">The sequence shown here is derived from an EMBL/GenBank/DDBJ whole genome shotgun (WGS) entry which is preliminary data.</text>
</comment>
<protein>
    <recommendedName>
        <fullName evidence="3">Abortive infection protein</fullName>
    </recommendedName>
</protein>
<evidence type="ECO:0000313" key="1">
    <source>
        <dbReference type="EMBL" id="GAA2662456.1"/>
    </source>
</evidence>
<dbReference type="InterPro" id="IPR017853">
    <property type="entry name" value="GH"/>
</dbReference>